<name>A0ABD3EZ85_9STRA</name>
<protein>
    <submittedName>
        <fullName evidence="1">Crinkler effector protein 5</fullName>
    </submittedName>
</protein>
<evidence type="ECO:0000313" key="1">
    <source>
        <dbReference type="EMBL" id="KAL3659002.1"/>
    </source>
</evidence>
<dbReference type="EMBL" id="JBIMZQ010000049">
    <property type="protein sequence ID" value="KAL3659002.1"/>
    <property type="molecule type" value="Genomic_DNA"/>
</dbReference>
<dbReference type="Proteomes" id="UP001632037">
    <property type="component" value="Unassembled WGS sequence"/>
</dbReference>
<proteinExistence type="predicted"/>
<organism evidence="1 2">
    <name type="scientific">Phytophthora oleae</name>
    <dbReference type="NCBI Taxonomy" id="2107226"/>
    <lineage>
        <taxon>Eukaryota</taxon>
        <taxon>Sar</taxon>
        <taxon>Stramenopiles</taxon>
        <taxon>Oomycota</taxon>
        <taxon>Peronosporomycetes</taxon>
        <taxon>Peronosporales</taxon>
        <taxon>Peronosporaceae</taxon>
        <taxon>Phytophthora</taxon>
    </lineage>
</organism>
<comment type="caution">
    <text evidence="1">The sequence shown here is derived from an EMBL/GenBank/DDBJ whole genome shotgun (WGS) entry which is preliminary data.</text>
</comment>
<reference evidence="1 2" key="1">
    <citation type="submission" date="2024-09" db="EMBL/GenBank/DDBJ databases">
        <title>Genome sequencing and assembly of Phytophthora oleae, isolate VK10A, causative agent of rot of olive drupes.</title>
        <authorList>
            <person name="Conti Taguali S."/>
            <person name="Riolo M."/>
            <person name="La Spada F."/>
            <person name="Cacciola S.O."/>
            <person name="Dionisio G."/>
        </authorList>
    </citation>
    <scope>NUCLEOTIDE SEQUENCE [LARGE SCALE GENOMIC DNA]</scope>
    <source>
        <strain evidence="1 2">VK10A</strain>
    </source>
</reference>
<sequence>MVYSDVSFEDVDKIMPADHYQQSSKAIGDDKIDVMYSYLLVVTKAFGEVLTGAEAKRLHLIVPMLAYVCELFDGDARIVAEESIVGERVHGDGKFEFVIKCGSKRLYIVVAKDNNMTQGLAQAYVGSEVLSDVEGLSTAYNIVTNYKNWCFSRIMDDRVERDHSSLDFDDNIPTKGSVKKIAEKIYAMLSEDE</sequence>
<accession>A0ABD3EZ85</accession>
<keyword evidence="2" id="KW-1185">Reference proteome</keyword>
<gene>
    <name evidence="1" type="primary">CRN5</name>
    <name evidence="1" type="ORF">V7S43_015887</name>
</gene>
<evidence type="ECO:0000313" key="2">
    <source>
        <dbReference type="Proteomes" id="UP001632037"/>
    </source>
</evidence>
<dbReference type="AlphaFoldDB" id="A0ABD3EZ85"/>